<dbReference type="EMBL" id="ANOG01000594">
    <property type="protein sequence ID" value="EMI18939.1"/>
    <property type="molecule type" value="Genomic_DNA"/>
</dbReference>
<sequence length="461" mass="52602">MKRYDQTMQRLLPKSIRQWIPTYEMLVPHPTMPRVLGTSRVFGTSRWIATAIAVCTLGGATGCQSFSRPPSLFPSDSSLYDVPDEDGGHHASESNSFGDVARKNTTRVVNFVTMREQENVTKAKDLYKQGDTVFRQAGTMNDEEAKTTFHKAAKLFRRANEASPGTALQQDAMFMQAESLFFADRLKEASEVYTELQKTYPRNRHNDRITARLFSISRYWIDTEKATEGKWKFLNLTDHKRPITDADGHAIRVLDQIRYDDPTGKLADDATMAAAAENIRQGKFEKADEFLTDLRETYTDSDHLFLAHLLGIRCKLEMYAGPQYSGLVLDEADKIVKQTRTRFPDKLREEKYSEILARAASEISFHRAERLATRAQFRENKKEYGAARYYYNELLKSHQDTPHAETARTRLAAIEKLPDVPTPQLAWLTTVFPDSKASTPLETTFDNGEERPETDSPTMLR</sequence>
<proteinExistence type="predicted"/>
<dbReference type="PROSITE" id="PS00039">
    <property type="entry name" value="DEAD_ATP_HELICASE"/>
    <property type="match status" value="1"/>
</dbReference>
<evidence type="ECO:0000313" key="3">
    <source>
        <dbReference type="Proteomes" id="UP000011991"/>
    </source>
</evidence>
<dbReference type="Gene3D" id="1.25.40.10">
    <property type="entry name" value="Tetratricopeptide repeat domain"/>
    <property type="match status" value="2"/>
</dbReference>
<evidence type="ECO:0000256" key="1">
    <source>
        <dbReference type="SAM" id="MobiDB-lite"/>
    </source>
</evidence>
<name>M5RYD1_9BACT</name>
<dbReference type="AlphaFoldDB" id="M5RYD1"/>
<reference evidence="2 3" key="1">
    <citation type="journal article" date="2013" name="Mar. Genomics">
        <title>Expression of sulfatases in Rhodopirellula baltica and the diversity of sulfatases in the genus Rhodopirellula.</title>
        <authorList>
            <person name="Wegner C.E."/>
            <person name="Richter-Heitmann T."/>
            <person name="Klindworth A."/>
            <person name="Klockow C."/>
            <person name="Richter M."/>
            <person name="Achstetter T."/>
            <person name="Glockner F.O."/>
            <person name="Harder J."/>
        </authorList>
    </citation>
    <scope>NUCLEOTIDE SEQUENCE [LARGE SCALE GENOMIC DNA]</scope>
    <source>
        <strain evidence="2 3">SM1</strain>
    </source>
</reference>
<dbReference type="InterPro" id="IPR000629">
    <property type="entry name" value="RNA-helicase_DEAD-box_CS"/>
</dbReference>
<gene>
    <name evidence="2" type="ORF">RMSM_04138</name>
</gene>
<dbReference type="Proteomes" id="UP000011991">
    <property type="component" value="Unassembled WGS sequence"/>
</dbReference>
<dbReference type="SUPFAM" id="SSF48452">
    <property type="entry name" value="TPR-like"/>
    <property type="match status" value="1"/>
</dbReference>
<keyword evidence="3" id="KW-1185">Reference proteome</keyword>
<organism evidence="2 3">
    <name type="scientific">Rhodopirellula maiorica SM1</name>
    <dbReference type="NCBI Taxonomy" id="1265738"/>
    <lineage>
        <taxon>Bacteria</taxon>
        <taxon>Pseudomonadati</taxon>
        <taxon>Planctomycetota</taxon>
        <taxon>Planctomycetia</taxon>
        <taxon>Pirellulales</taxon>
        <taxon>Pirellulaceae</taxon>
        <taxon>Novipirellula</taxon>
    </lineage>
</organism>
<dbReference type="InterPro" id="IPR011990">
    <property type="entry name" value="TPR-like_helical_dom_sf"/>
</dbReference>
<dbReference type="GO" id="GO:0120545">
    <property type="term" value="F:nucleic acid conformation isomerase activity"/>
    <property type="evidence" value="ECO:0007669"/>
    <property type="project" value="UniProtKB-ARBA"/>
</dbReference>
<feature type="region of interest" description="Disordered" evidence="1">
    <location>
        <begin position="74"/>
        <end position="99"/>
    </location>
</feature>
<feature type="compositionally biased region" description="Polar residues" evidence="1">
    <location>
        <begin position="436"/>
        <end position="446"/>
    </location>
</feature>
<evidence type="ECO:0000313" key="2">
    <source>
        <dbReference type="EMBL" id="EMI18939.1"/>
    </source>
</evidence>
<evidence type="ECO:0008006" key="4">
    <source>
        <dbReference type="Google" id="ProtNLM"/>
    </source>
</evidence>
<dbReference type="PATRIC" id="fig|1265738.3.peg.4143"/>
<comment type="caution">
    <text evidence="2">The sequence shown here is derived from an EMBL/GenBank/DDBJ whole genome shotgun (WGS) entry which is preliminary data.</text>
</comment>
<feature type="region of interest" description="Disordered" evidence="1">
    <location>
        <begin position="436"/>
        <end position="461"/>
    </location>
</feature>
<protein>
    <recommendedName>
        <fullName evidence="4">Outer membrane protein assembly factor BamD</fullName>
    </recommendedName>
</protein>
<accession>M5RYD1</accession>